<evidence type="ECO:0000256" key="4">
    <source>
        <dbReference type="ARBA" id="ARBA00037931"/>
    </source>
</evidence>
<feature type="compositionally biased region" description="Polar residues" evidence="8">
    <location>
        <begin position="323"/>
        <end position="334"/>
    </location>
</feature>
<comment type="function">
    <text evidence="3">Component of the ASTRA complex involved in chromatin remodeling.</text>
</comment>
<keyword evidence="10" id="KW-1185">Reference proteome</keyword>
<keyword evidence="1 7" id="KW-0853">WD repeat</keyword>
<dbReference type="Proteomes" id="UP001610563">
    <property type="component" value="Unassembled WGS sequence"/>
</dbReference>
<dbReference type="InterPro" id="IPR001680">
    <property type="entry name" value="WD40_rpt"/>
</dbReference>
<dbReference type="Pfam" id="PF00400">
    <property type="entry name" value="WD40"/>
    <property type="match status" value="4"/>
</dbReference>
<evidence type="ECO:0000256" key="5">
    <source>
        <dbReference type="ARBA" id="ARBA00038749"/>
    </source>
</evidence>
<dbReference type="InterPro" id="IPR036322">
    <property type="entry name" value="WD40_repeat_dom_sf"/>
</dbReference>
<dbReference type="PANTHER" id="PTHR19854:SF1">
    <property type="entry name" value="GUANINE NUCLEOTIDE-BINDING PROTEIN SUBUNIT BETA-LIKE PROTEIN 1"/>
    <property type="match status" value="1"/>
</dbReference>
<evidence type="ECO:0000256" key="1">
    <source>
        <dbReference type="ARBA" id="ARBA00022574"/>
    </source>
</evidence>
<proteinExistence type="inferred from homology"/>
<dbReference type="InterPro" id="IPR015943">
    <property type="entry name" value="WD40/YVTN_repeat-like_dom_sf"/>
</dbReference>
<evidence type="ECO:0000313" key="10">
    <source>
        <dbReference type="Proteomes" id="UP001610563"/>
    </source>
</evidence>
<evidence type="ECO:0000256" key="8">
    <source>
        <dbReference type="SAM" id="MobiDB-lite"/>
    </source>
</evidence>
<comment type="caution">
    <text evidence="9">The sequence shown here is derived from an EMBL/GenBank/DDBJ whole genome shotgun (WGS) entry which is preliminary data.</text>
</comment>
<feature type="region of interest" description="Disordered" evidence="8">
    <location>
        <begin position="323"/>
        <end position="342"/>
    </location>
</feature>
<reference evidence="9 10" key="1">
    <citation type="submission" date="2024-07" db="EMBL/GenBank/DDBJ databases">
        <title>Section-level genome sequencing and comparative genomics of Aspergillus sections Usti and Cavernicolus.</title>
        <authorList>
            <consortium name="Lawrence Berkeley National Laboratory"/>
            <person name="Nybo J.L."/>
            <person name="Vesth T.C."/>
            <person name="Theobald S."/>
            <person name="Frisvad J.C."/>
            <person name="Larsen T.O."/>
            <person name="Kjaerboelling I."/>
            <person name="Rothschild-Mancinelli K."/>
            <person name="Lyhne E.K."/>
            <person name="Kogle M.E."/>
            <person name="Barry K."/>
            <person name="Clum A."/>
            <person name="Na H."/>
            <person name="Ledsgaard L."/>
            <person name="Lin J."/>
            <person name="Lipzen A."/>
            <person name="Kuo A."/>
            <person name="Riley R."/>
            <person name="Mondo S."/>
            <person name="Labutti K."/>
            <person name="Haridas S."/>
            <person name="Pangalinan J."/>
            <person name="Salamov A.A."/>
            <person name="Simmons B.A."/>
            <person name="Magnuson J.K."/>
            <person name="Chen J."/>
            <person name="Drula E."/>
            <person name="Henrissat B."/>
            <person name="Wiebenga A."/>
            <person name="Lubbers R.J."/>
            <person name="Gomes A.C."/>
            <person name="Makela M.R."/>
            <person name="Stajich J."/>
            <person name="Grigoriev I.V."/>
            <person name="Mortensen U.H."/>
            <person name="De Vries R.P."/>
            <person name="Baker S.E."/>
            <person name="Andersen M.R."/>
        </authorList>
    </citation>
    <scope>NUCLEOTIDE SEQUENCE [LARGE SCALE GENOMIC DNA]</scope>
    <source>
        <strain evidence="9 10">CBS 209.92</strain>
    </source>
</reference>
<dbReference type="PROSITE" id="PS50082">
    <property type="entry name" value="WD_REPEATS_2"/>
    <property type="match status" value="2"/>
</dbReference>
<feature type="region of interest" description="Disordered" evidence="8">
    <location>
        <begin position="147"/>
        <end position="166"/>
    </location>
</feature>
<dbReference type="InterPro" id="IPR019775">
    <property type="entry name" value="WD40_repeat_CS"/>
</dbReference>
<feature type="compositionally biased region" description="Basic and acidic residues" evidence="8">
    <location>
        <begin position="156"/>
        <end position="166"/>
    </location>
</feature>
<evidence type="ECO:0000313" key="9">
    <source>
        <dbReference type="EMBL" id="KAL2796387.1"/>
    </source>
</evidence>
<feature type="repeat" description="WD" evidence="7">
    <location>
        <begin position="450"/>
        <end position="465"/>
    </location>
</feature>
<organism evidence="9 10">
    <name type="scientific">Aspergillus keveii</name>
    <dbReference type="NCBI Taxonomy" id="714993"/>
    <lineage>
        <taxon>Eukaryota</taxon>
        <taxon>Fungi</taxon>
        <taxon>Dikarya</taxon>
        <taxon>Ascomycota</taxon>
        <taxon>Pezizomycotina</taxon>
        <taxon>Eurotiomycetes</taxon>
        <taxon>Eurotiomycetidae</taxon>
        <taxon>Eurotiales</taxon>
        <taxon>Aspergillaceae</taxon>
        <taxon>Aspergillus</taxon>
        <taxon>Aspergillus subgen. Nidulantes</taxon>
    </lineage>
</organism>
<keyword evidence="2" id="KW-0677">Repeat</keyword>
<comment type="similarity">
    <text evidence="4">Belongs to the WD repeat ASA1 family.</text>
</comment>
<feature type="region of interest" description="Disordered" evidence="8">
    <location>
        <begin position="398"/>
        <end position="427"/>
    </location>
</feature>
<dbReference type="SMART" id="SM00320">
    <property type="entry name" value="WD40"/>
    <property type="match status" value="5"/>
</dbReference>
<evidence type="ECO:0000256" key="6">
    <source>
        <dbReference type="ARBA" id="ARBA00040563"/>
    </source>
</evidence>
<feature type="compositionally biased region" description="Basic and acidic residues" evidence="8">
    <location>
        <begin position="411"/>
        <end position="427"/>
    </location>
</feature>
<dbReference type="PANTHER" id="PTHR19854">
    <property type="entry name" value="TRANSDUCIN BETA-LIKE 3"/>
    <property type="match status" value="1"/>
</dbReference>
<dbReference type="PROSITE" id="PS50294">
    <property type="entry name" value="WD_REPEATS_REGION"/>
    <property type="match status" value="1"/>
</dbReference>
<name>A0ABR4GBL2_9EURO</name>
<evidence type="ECO:0000256" key="7">
    <source>
        <dbReference type="PROSITE-ProRule" id="PRU00221"/>
    </source>
</evidence>
<sequence>MSTSTLPPATPTYILRGHATPIHALQIFNKKLRLVSGDADGWIVVWNLIFKRPVAVWKAHEGAVLEVKGFTLGGGRVTEVFTHGRDHKLRVWRFRVQDEEILQKTLPVDAEGRDQPSTAQPWLIHALPVNALNFCAFSMLSLNNIATTPPESQTDGDEKGSNDEKEIPPTSVLLAVPNALDSGAIDLFHLPAERRICTIPTDPAVKTGMVMAVHLLSPPPSSSSPYSSSSSDLYVAAAYEDGHVMLFGCREALARKELTGATEGSGASSGSRNWKWEKLYVSHPHSQPVLSIDVAPSGEYFLSSSADALLIKHPIPRLGMSASGSLSNETPSKSVHTKHAGQQGLRIRDDGKIFATAGWDSRIRVYSAKTMKELAVLKWHKEGCYCVAFGGVMSTGLASSTDNPTVETGDGDGRPPEEGEGTVTRRDEREYTLAHVQRQRSDKVQNTHWLAAGSKDGKISLWDIY</sequence>
<gene>
    <name evidence="9" type="ORF">BJX66DRAFT_349872</name>
</gene>
<feature type="repeat" description="WD" evidence="7">
    <location>
        <begin position="15"/>
        <end position="48"/>
    </location>
</feature>
<evidence type="ECO:0000256" key="2">
    <source>
        <dbReference type="ARBA" id="ARBA00022737"/>
    </source>
</evidence>
<accession>A0ABR4GBL2</accession>
<dbReference type="SUPFAM" id="SSF50978">
    <property type="entry name" value="WD40 repeat-like"/>
    <property type="match status" value="1"/>
</dbReference>
<comment type="subunit">
    <text evidence="5">Component of the ASTRA chromatin remodeling machinery complex.</text>
</comment>
<protein>
    <recommendedName>
        <fullName evidence="6">ASTRA-associated protein 1</fullName>
    </recommendedName>
</protein>
<dbReference type="EMBL" id="JBFTWV010000027">
    <property type="protein sequence ID" value="KAL2796387.1"/>
    <property type="molecule type" value="Genomic_DNA"/>
</dbReference>
<dbReference type="PROSITE" id="PS00678">
    <property type="entry name" value="WD_REPEATS_1"/>
    <property type="match status" value="2"/>
</dbReference>
<evidence type="ECO:0000256" key="3">
    <source>
        <dbReference type="ARBA" id="ARBA00037338"/>
    </source>
</evidence>
<dbReference type="Gene3D" id="2.130.10.10">
    <property type="entry name" value="YVTN repeat-like/Quinoprotein amine dehydrogenase"/>
    <property type="match status" value="3"/>
</dbReference>